<dbReference type="Proteomes" id="UP000446768">
    <property type="component" value="Unassembled WGS sequence"/>
</dbReference>
<dbReference type="InterPro" id="IPR046217">
    <property type="entry name" value="DUF6250"/>
</dbReference>
<reference evidence="3 4" key="1">
    <citation type="submission" date="2019-11" db="EMBL/GenBank/DDBJ databases">
        <title>Novel species isolated from a subtropical stream in China.</title>
        <authorList>
            <person name="Lu H."/>
        </authorList>
    </citation>
    <scope>NUCLEOTIDE SEQUENCE [LARGE SCALE GENOMIC DNA]</scope>
    <source>
        <strain evidence="3 4">FT92W</strain>
    </source>
</reference>
<evidence type="ECO:0000313" key="3">
    <source>
        <dbReference type="EMBL" id="MRV76222.1"/>
    </source>
</evidence>
<keyword evidence="4" id="KW-1185">Reference proteome</keyword>
<dbReference type="EMBL" id="WKJJ01000029">
    <property type="protein sequence ID" value="MRV76222.1"/>
    <property type="molecule type" value="Genomic_DNA"/>
</dbReference>
<name>A0A7X2IUV2_9BURK</name>
<keyword evidence="1" id="KW-0732">Signal</keyword>
<dbReference type="Gene3D" id="2.60.120.200">
    <property type="match status" value="1"/>
</dbReference>
<dbReference type="GO" id="GO:0032259">
    <property type="term" value="P:methylation"/>
    <property type="evidence" value="ECO:0007669"/>
    <property type="project" value="UniProtKB-KW"/>
</dbReference>
<organism evidence="3 4">
    <name type="scientific">Pseudoduganella rivuli</name>
    <dbReference type="NCBI Taxonomy" id="2666085"/>
    <lineage>
        <taxon>Bacteria</taxon>
        <taxon>Pseudomonadati</taxon>
        <taxon>Pseudomonadota</taxon>
        <taxon>Betaproteobacteria</taxon>
        <taxon>Burkholderiales</taxon>
        <taxon>Oxalobacteraceae</taxon>
        <taxon>Telluria group</taxon>
        <taxon>Pseudoduganella</taxon>
    </lineage>
</organism>
<comment type="caution">
    <text evidence="3">The sequence shown here is derived from an EMBL/GenBank/DDBJ whole genome shotgun (WGS) entry which is preliminary data.</text>
</comment>
<evidence type="ECO:0000256" key="1">
    <source>
        <dbReference type="SAM" id="SignalP"/>
    </source>
</evidence>
<evidence type="ECO:0000259" key="2">
    <source>
        <dbReference type="Pfam" id="PF19763"/>
    </source>
</evidence>
<dbReference type="GO" id="GO:0008168">
    <property type="term" value="F:methyltransferase activity"/>
    <property type="evidence" value="ECO:0007669"/>
    <property type="project" value="UniProtKB-KW"/>
</dbReference>
<keyword evidence="3" id="KW-0489">Methyltransferase</keyword>
<dbReference type="Pfam" id="PF19763">
    <property type="entry name" value="DUF6250"/>
    <property type="match status" value="1"/>
</dbReference>
<feature type="chain" id="PRO_5031046252" evidence="1">
    <location>
        <begin position="22"/>
        <end position="235"/>
    </location>
</feature>
<protein>
    <submittedName>
        <fullName evidence="3">Methyltransferase</fullName>
    </submittedName>
</protein>
<gene>
    <name evidence="3" type="ORF">GJ700_31385</name>
</gene>
<keyword evidence="3" id="KW-0808">Transferase</keyword>
<proteinExistence type="predicted"/>
<sequence length="235" mass="25978">MKALNGGVVAGLLLAAVTASAATETPRCELPARTGKLLYADDFTHGLANWVAEFRPERSAVTARAGKLAIDVAGGATVWFKAALSGDYVVRYRRKVVVGGGRNDRLSDLNQFWMAQDPANSDLYTRDGTFEQYDGLRLYYAGIGGNGNTTTRLRRYDGQGQRVLLSDLGEARHLLRANHEYQVEVAVYRGCTQVTLDGALLFAYRDPQPLRSGQFGFRTTQSRQEISDFKVYRLD</sequence>
<accession>A0A7X2IUV2</accession>
<dbReference type="RefSeq" id="WP_154381520.1">
    <property type="nucleotide sequence ID" value="NZ_WKJJ01000029.1"/>
</dbReference>
<evidence type="ECO:0000313" key="4">
    <source>
        <dbReference type="Proteomes" id="UP000446768"/>
    </source>
</evidence>
<feature type="signal peptide" evidence="1">
    <location>
        <begin position="1"/>
        <end position="21"/>
    </location>
</feature>
<dbReference type="AlphaFoldDB" id="A0A7X2IUV2"/>
<feature type="domain" description="DUF6250" evidence="2">
    <location>
        <begin position="70"/>
        <end position="229"/>
    </location>
</feature>